<keyword evidence="11" id="KW-0325">Glycoprotein</keyword>
<keyword evidence="8 13" id="KW-0472">Membrane</keyword>
<dbReference type="CTD" id="100536705"/>
<dbReference type="GO" id="GO:0007229">
    <property type="term" value="P:integrin-mediated signaling pathway"/>
    <property type="evidence" value="ECO:0007669"/>
    <property type="project" value="UniProtKB-KW"/>
</dbReference>
<reference evidence="16" key="2">
    <citation type="submission" date="2025-08" db="UniProtKB">
        <authorList>
            <consortium name="Ensembl"/>
        </authorList>
    </citation>
    <scope>IDENTIFICATION</scope>
</reference>
<dbReference type="SUPFAM" id="SSF53300">
    <property type="entry name" value="vWA-like"/>
    <property type="match status" value="1"/>
</dbReference>
<reference evidence="16 17" key="1">
    <citation type="submission" date="2020-10" db="EMBL/GenBank/DDBJ databases">
        <title>Pygocentrus nattereri (red-bellied piranha) genome, fPygNat1, primary haplotype.</title>
        <authorList>
            <person name="Myers G."/>
            <person name="Meyer A."/>
            <person name="Karagic N."/>
            <person name="Pippel M."/>
            <person name="Winkler S."/>
            <person name="Tracey A."/>
            <person name="Wood J."/>
            <person name="Formenti G."/>
            <person name="Howe K."/>
            <person name="Fedrigo O."/>
            <person name="Jarvis E.D."/>
        </authorList>
    </citation>
    <scope>NUCLEOTIDE SEQUENCE [LARGE SCALE GENOMIC DNA]</scope>
</reference>
<dbReference type="Proteomes" id="UP001501920">
    <property type="component" value="Chromosome 17"/>
</dbReference>
<dbReference type="GO" id="GO:0005178">
    <property type="term" value="F:integrin binding"/>
    <property type="evidence" value="ECO:0007669"/>
    <property type="project" value="TreeGrafter"/>
</dbReference>
<dbReference type="OrthoDB" id="5317514at2759"/>
<dbReference type="GO" id="GO:0098609">
    <property type="term" value="P:cell-cell adhesion"/>
    <property type="evidence" value="ECO:0007669"/>
    <property type="project" value="TreeGrafter"/>
</dbReference>
<organism evidence="16 17">
    <name type="scientific">Pygocentrus nattereri</name>
    <name type="common">Red-bellied piranha</name>
    <dbReference type="NCBI Taxonomy" id="42514"/>
    <lineage>
        <taxon>Eukaryota</taxon>
        <taxon>Metazoa</taxon>
        <taxon>Chordata</taxon>
        <taxon>Craniata</taxon>
        <taxon>Vertebrata</taxon>
        <taxon>Euteleostomi</taxon>
        <taxon>Actinopterygii</taxon>
        <taxon>Neopterygii</taxon>
        <taxon>Teleostei</taxon>
        <taxon>Ostariophysi</taxon>
        <taxon>Characiformes</taxon>
        <taxon>Characoidei</taxon>
        <taxon>Pygocentrus</taxon>
    </lineage>
</organism>
<dbReference type="GO" id="GO:0009897">
    <property type="term" value="C:external side of plasma membrane"/>
    <property type="evidence" value="ECO:0007669"/>
    <property type="project" value="TreeGrafter"/>
</dbReference>
<dbReference type="AlphaFoldDB" id="A0A3B4D623"/>
<evidence type="ECO:0000256" key="2">
    <source>
        <dbReference type="ARBA" id="ARBA00008054"/>
    </source>
</evidence>
<feature type="compositionally biased region" description="Acidic residues" evidence="14">
    <location>
        <begin position="176"/>
        <end position="185"/>
    </location>
</feature>
<dbReference type="InterPro" id="IPR028994">
    <property type="entry name" value="Integrin_alpha_N"/>
</dbReference>
<dbReference type="SUPFAM" id="SSF69179">
    <property type="entry name" value="Integrin domains"/>
    <property type="match status" value="2"/>
</dbReference>
<name>A0A3B4D623_PYGNA</name>
<reference evidence="16" key="3">
    <citation type="submission" date="2025-09" db="UniProtKB">
        <authorList>
            <consortium name="Ensembl"/>
        </authorList>
    </citation>
    <scope>IDENTIFICATION</scope>
</reference>
<dbReference type="GeneID" id="108443357"/>
<dbReference type="Gene3D" id="2.130.10.130">
    <property type="entry name" value="Integrin alpha, N-terminal"/>
    <property type="match status" value="2"/>
</dbReference>
<keyword evidence="17" id="KW-1185">Reference proteome</keyword>
<dbReference type="Pfam" id="PF20805">
    <property type="entry name" value="Integrin_A_Ig_2"/>
    <property type="match status" value="1"/>
</dbReference>
<dbReference type="SUPFAM" id="SSF69318">
    <property type="entry name" value="Integrin alpha N-terminal domain"/>
    <property type="match status" value="1"/>
</dbReference>
<dbReference type="Pfam" id="PF00092">
    <property type="entry name" value="VWA"/>
    <property type="match status" value="1"/>
</dbReference>
<evidence type="ECO:0000256" key="3">
    <source>
        <dbReference type="ARBA" id="ARBA00022692"/>
    </source>
</evidence>
<evidence type="ECO:0000256" key="14">
    <source>
        <dbReference type="SAM" id="MobiDB-lite"/>
    </source>
</evidence>
<feature type="region of interest" description="Disordered" evidence="14">
    <location>
        <begin position="152"/>
        <end position="185"/>
    </location>
</feature>
<dbReference type="PANTHER" id="PTHR23220:SF79">
    <property type="entry name" value="INTEGRIN ALPHA-E"/>
    <property type="match status" value="1"/>
</dbReference>
<feature type="transmembrane region" description="Helical" evidence="13">
    <location>
        <begin position="1071"/>
        <end position="1093"/>
    </location>
</feature>
<sequence length="1111" mass="123193">MDYHIKMLAAVLLMTGIYTTAGFNILTEPVRNFTNIDKLFGQTIIKSKNGVFVPSPTYGKVFECTPEDKECSTVDATYHTEFSVKGAKVTPRPITSISSSLSEEEEQLLVCNQIRTKKKASSENFNGLCAHVLNKKEKDKINPADLVSEQLKRAAANDTSEAPSRKRRQAEQYVGDADEGEDDEDSGTEIAFVLDGSGSIEPEDFTRAKDFMSNVMKKVWASCFTCNFAIVQFGSDIRTELSLQENDNVAKALDKVNSITQIGKRTKTASALYHVLTEVFVPENGSKKDASKMIIVLSDGEMSRTPISLTEVLNMKEMEGVLRFAIGVGDGILGSSKAIKEMTQIAGDAERFFYVSNYAALETILSKIEKSIFNLEGINKGVGFEFELAEAGFSSHLTHKGSMLFGAVGAYDWSGGIILKRKEEKTVTFLNATKEEPRFSYLGYSVASVHIGTKTLYISGAPRYNLTGAVFIFDGTDQDLIEGDQVGSYFGSVLCALDIDNNQDTDYLLVGAPHYHEKWEEGKVLVYKLHQGKLEKEGYVLRGMGKYIHARFGSAIADIGDIDGNKYSDVAVGAPLEAADDLTDISGSIYIFNGFKDGLKQQFSQRIAASDLGFRFKLVHFGQAVSAMSDARKHNKEIFISVGSEGRVTVLKTVPVIILEPQISVGHTEISLAQQGKGKSNEFKTTLNICFNEQRNKIISGETLKIQVQIDMDSDKEDKRLIDNQEKRFIFILTNEQTCLKTRYPEYVGCYDCFTPIKIKVHFTLVPVLDGIPVRVLDAFTPTESIKEIPFEKECKELNCTSNISLANSTLSTDLIIIGSSETLTMTFDLLNSGDNSYMTTLTLSYPEILQSKKNGGGQCEVKKDELQIVCKLLHPVFRRGAQNKVTIAWQPIDKKSDLSDGTITAVLTGGNNGTEELDSKSYDFRVKNALELQLTGTVSPNIITMEEGGKTLPKELQFSFKLLGENKYKAKINVTVTIPKQKRQLTITSFEPKNCTKFDGEDNYHIECTLTDLRDINIKATALIHIEDAREKITATAELSFDENVFYGKDIRKTEKVEVAIKKLRVVKSIAPIIGGSIGGFILLIIIIIVLFKCGFFRRRRLMERTASTQ</sequence>
<dbReference type="InterPro" id="IPR048285">
    <property type="entry name" value="Integrin_alpha_Ig-like_2"/>
</dbReference>
<comment type="subcellular location">
    <subcellularLocation>
        <location evidence="1 13">Membrane</location>
        <topology evidence="1 13">Single-pass type I membrane protein</topology>
    </subcellularLocation>
</comment>
<evidence type="ECO:0000256" key="13">
    <source>
        <dbReference type="RuleBase" id="RU003762"/>
    </source>
</evidence>
<keyword evidence="4" id="KW-0677">Repeat</keyword>
<dbReference type="Ensembl" id="ENSPNAT00000027539.2">
    <property type="protein sequence ID" value="ENSPNAP00000018374.1"/>
    <property type="gene ID" value="ENSPNAG00000024754.2"/>
</dbReference>
<dbReference type="Gene3D" id="3.40.50.410">
    <property type="entry name" value="von Willebrand factor, type A domain"/>
    <property type="match status" value="1"/>
</dbReference>
<keyword evidence="10 13" id="KW-0675">Receptor</keyword>
<protein>
    <recommendedName>
        <fullName evidence="15">VWFA domain-containing protein</fullName>
    </recommendedName>
</protein>
<dbReference type="PANTHER" id="PTHR23220">
    <property type="entry name" value="INTEGRIN ALPHA"/>
    <property type="match status" value="1"/>
</dbReference>
<dbReference type="PROSITE" id="PS00242">
    <property type="entry name" value="INTEGRIN_ALPHA"/>
    <property type="match status" value="1"/>
</dbReference>
<dbReference type="SMART" id="SM00191">
    <property type="entry name" value="Int_alpha"/>
    <property type="match status" value="3"/>
</dbReference>
<comment type="similarity">
    <text evidence="2 13">Belongs to the integrin alpha chain family.</text>
</comment>
<evidence type="ECO:0000313" key="16">
    <source>
        <dbReference type="Ensembl" id="ENSPNAP00000018374.1"/>
    </source>
</evidence>
<keyword evidence="7 13" id="KW-0401">Integrin</keyword>
<dbReference type="STRING" id="42514.ENSPNAP00000018374"/>
<evidence type="ECO:0000256" key="9">
    <source>
        <dbReference type="ARBA" id="ARBA00023157"/>
    </source>
</evidence>
<dbReference type="InterPro" id="IPR000413">
    <property type="entry name" value="Integrin_alpha"/>
</dbReference>
<evidence type="ECO:0000256" key="8">
    <source>
        <dbReference type="ARBA" id="ARBA00023136"/>
    </source>
</evidence>
<dbReference type="GO" id="GO:0007160">
    <property type="term" value="P:cell-matrix adhesion"/>
    <property type="evidence" value="ECO:0007669"/>
    <property type="project" value="TreeGrafter"/>
</dbReference>
<dbReference type="GO" id="GO:0008305">
    <property type="term" value="C:integrin complex"/>
    <property type="evidence" value="ECO:0007669"/>
    <property type="project" value="InterPro"/>
</dbReference>
<dbReference type="InterPro" id="IPR032695">
    <property type="entry name" value="Integrin_dom_sf"/>
</dbReference>
<dbReference type="InterPro" id="IPR002035">
    <property type="entry name" value="VWF_A"/>
</dbReference>
<dbReference type="PROSITE" id="PS50234">
    <property type="entry name" value="VWFA"/>
    <property type="match status" value="1"/>
</dbReference>
<dbReference type="Gene3D" id="2.60.40.1510">
    <property type="entry name" value="ntegrin, alpha v. Chain A, domain 3"/>
    <property type="match status" value="1"/>
</dbReference>
<evidence type="ECO:0000256" key="5">
    <source>
        <dbReference type="ARBA" id="ARBA00022889"/>
    </source>
</evidence>
<dbReference type="InterPro" id="IPR013519">
    <property type="entry name" value="Int_alpha_beta-p"/>
</dbReference>
<dbReference type="Gene3D" id="2.60.40.1460">
    <property type="entry name" value="Integrin domains. Chain A, domain 2"/>
    <property type="match status" value="1"/>
</dbReference>
<evidence type="ECO:0000256" key="11">
    <source>
        <dbReference type="ARBA" id="ARBA00023180"/>
    </source>
</evidence>
<dbReference type="PRINTS" id="PR00453">
    <property type="entry name" value="VWFADOMAIN"/>
</dbReference>
<dbReference type="OMA" id="DWSGGII"/>
<evidence type="ECO:0000259" key="15">
    <source>
        <dbReference type="PROSITE" id="PS50234"/>
    </source>
</evidence>
<feature type="domain" description="VWFA" evidence="15">
    <location>
        <begin position="189"/>
        <end position="368"/>
    </location>
</feature>
<dbReference type="Gene3D" id="1.20.5.930">
    <property type="entry name" value="Bicelle-embedded integrin alpha(iib) transmembrane segment"/>
    <property type="match status" value="1"/>
</dbReference>
<evidence type="ECO:0000256" key="12">
    <source>
        <dbReference type="PROSITE-ProRule" id="PRU00803"/>
    </source>
</evidence>
<dbReference type="PROSITE" id="PS51470">
    <property type="entry name" value="FG_GAP"/>
    <property type="match status" value="2"/>
</dbReference>
<evidence type="ECO:0000256" key="1">
    <source>
        <dbReference type="ARBA" id="ARBA00004479"/>
    </source>
</evidence>
<dbReference type="InterPro" id="IPR018184">
    <property type="entry name" value="Integrin_alpha_C_CS"/>
</dbReference>
<feature type="repeat" description="FG-GAP" evidence="12">
    <location>
        <begin position="476"/>
        <end position="536"/>
    </location>
</feature>
<dbReference type="InterPro" id="IPR036465">
    <property type="entry name" value="vWFA_dom_sf"/>
</dbReference>
<evidence type="ECO:0000313" key="17">
    <source>
        <dbReference type="Proteomes" id="UP001501920"/>
    </source>
</evidence>
<keyword evidence="6 13" id="KW-1133">Transmembrane helix</keyword>
<keyword evidence="5 13" id="KW-0130">Cell adhesion</keyword>
<dbReference type="PRINTS" id="PR01185">
    <property type="entry name" value="INTEGRINA"/>
</dbReference>
<dbReference type="GeneTree" id="ENSGT00940000161532"/>
<keyword evidence="3 13" id="KW-0812">Transmembrane</keyword>
<proteinExistence type="inferred from homology"/>
<feature type="repeat" description="FG-GAP" evidence="12">
    <location>
        <begin position="538"/>
        <end position="601"/>
    </location>
</feature>
<evidence type="ECO:0000256" key="6">
    <source>
        <dbReference type="ARBA" id="ARBA00022989"/>
    </source>
</evidence>
<accession>A0A3B4D623</accession>
<evidence type="ECO:0000256" key="4">
    <source>
        <dbReference type="ARBA" id="ARBA00022737"/>
    </source>
</evidence>
<dbReference type="GO" id="GO:0033627">
    <property type="term" value="P:cell adhesion mediated by integrin"/>
    <property type="evidence" value="ECO:0007669"/>
    <property type="project" value="TreeGrafter"/>
</dbReference>
<evidence type="ECO:0000256" key="7">
    <source>
        <dbReference type="ARBA" id="ARBA00023037"/>
    </source>
</evidence>
<keyword evidence="9" id="KW-1015">Disulfide bond</keyword>
<evidence type="ECO:0000256" key="10">
    <source>
        <dbReference type="ARBA" id="ARBA00023170"/>
    </source>
</evidence>
<dbReference type="RefSeq" id="XP_017579451.1">
    <property type="nucleotide sequence ID" value="XM_017723962.1"/>
</dbReference>
<dbReference type="SMART" id="SM00327">
    <property type="entry name" value="VWA"/>
    <property type="match status" value="1"/>
</dbReference>